<dbReference type="Proteomes" id="UP000503640">
    <property type="component" value="Unassembled WGS sequence"/>
</dbReference>
<keyword evidence="3 4" id="KW-0808">Transferase</keyword>
<dbReference type="Gene3D" id="3.90.1150.10">
    <property type="entry name" value="Aspartate Aminotransferase, domain 1"/>
    <property type="match status" value="1"/>
</dbReference>
<reference evidence="7" key="1">
    <citation type="journal article" date="2020" name="Appl. Environ. Microbiol.">
        <title>Diazotrophic Anaeromyxobacter Isolates from Soils.</title>
        <authorList>
            <person name="Masuda Y."/>
            <person name="Yamanaka H."/>
            <person name="Xu Z.X."/>
            <person name="Shiratori Y."/>
            <person name="Aono T."/>
            <person name="Amachi S."/>
            <person name="Senoo K."/>
            <person name="Itoh H."/>
        </authorList>
    </citation>
    <scope>NUCLEOTIDE SEQUENCE [LARGE SCALE GENOMIC DNA]</scope>
    <source>
        <strain evidence="7">R267</strain>
    </source>
</reference>
<dbReference type="AlphaFoldDB" id="A0A7I9VQB8"/>
<dbReference type="InterPro" id="IPR015421">
    <property type="entry name" value="PyrdxlP-dep_Trfase_major"/>
</dbReference>
<evidence type="ECO:0000256" key="3">
    <source>
        <dbReference type="ARBA" id="ARBA00022679"/>
    </source>
</evidence>
<dbReference type="InterPro" id="IPR015424">
    <property type="entry name" value="PyrdxlP-dep_Trfase"/>
</dbReference>
<evidence type="ECO:0000259" key="5">
    <source>
        <dbReference type="Pfam" id="PF00155"/>
    </source>
</evidence>
<dbReference type="Gene3D" id="3.40.640.10">
    <property type="entry name" value="Type I PLP-dependent aspartate aminotransferase-like (Major domain)"/>
    <property type="match status" value="1"/>
</dbReference>
<accession>A0A7I9VQB8</accession>
<dbReference type="RefSeq" id="WP_176066984.1">
    <property type="nucleotide sequence ID" value="NZ_BJTG01000007.1"/>
</dbReference>
<dbReference type="GO" id="GO:0008483">
    <property type="term" value="F:transaminase activity"/>
    <property type="evidence" value="ECO:0007669"/>
    <property type="project" value="UniProtKB-KW"/>
</dbReference>
<dbReference type="PANTHER" id="PTHR42832">
    <property type="entry name" value="AMINO ACID AMINOTRANSFERASE"/>
    <property type="match status" value="1"/>
</dbReference>
<dbReference type="PANTHER" id="PTHR42832:SF1">
    <property type="entry name" value="GLUTAMATE-PYRUVATE AMINOTRANSFERASE ALAC"/>
    <property type="match status" value="1"/>
</dbReference>
<organism evidence="6 7">
    <name type="scientific">Anaeromyxobacter diazotrophicus</name>
    <dbReference type="NCBI Taxonomy" id="2590199"/>
    <lineage>
        <taxon>Bacteria</taxon>
        <taxon>Pseudomonadati</taxon>
        <taxon>Myxococcota</taxon>
        <taxon>Myxococcia</taxon>
        <taxon>Myxococcales</taxon>
        <taxon>Cystobacterineae</taxon>
        <taxon>Anaeromyxobacteraceae</taxon>
        <taxon>Anaeromyxobacter</taxon>
    </lineage>
</organism>
<dbReference type="InterPro" id="IPR004839">
    <property type="entry name" value="Aminotransferase_I/II_large"/>
</dbReference>
<dbReference type="CDD" id="cd00609">
    <property type="entry name" value="AAT_like"/>
    <property type="match status" value="1"/>
</dbReference>
<evidence type="ECO:0000256" key="4">
    <source>
        <dbReference type="RuleBase" id="RU000481"/>
    </source>
</evidence>
<dbReference type="PROSITE" id="PS00105">
    <property type="entry name" value="AA_TRANSFER_CLASS_1"/>
    <property type="match status" value="1"/>
</dbReference>
<protein>
    <recommendedName>
        <fullName evidence="4">Aminotransferase</fullName>
        <ecNumber evidence="4">2.6.1.-</ecNumber>
    </recommendedName>
</protein>
<dbReference type="EC" id="2.6.1.-" evidence="4"/>
<sequence>MKTFNDPDVFARVKRLPLYVFTITDRLRDAAVARGVDVVDFSMGNPDGAAPPLAVETLRAAALDQRYHRYMNPRGIPELRRAAAAWFERRHGIALDPEREVMATIGSKDGIGHAMVALLQEGDAVLAPTPTYPIHAFGALLAGGETIPVPVGPGVDFMESLFTAAEKAERRPRGLVVNFPGNPSTAVATPELFQKIVKFAEARDLFIVSDCAYCDIVFDGGPAPFMLQVPGARERTLEFVSMSKSYNMAGFRVGFAAGNHALVAALARVKSYLDYGLFGAVQLAAAAVLDGCDAFPAEVCAKYRRRRDALVRDFGAAGWPIPSPAASMFAWAPIPDQLRHLGSLEFARRLIEEAGVCVSPGIGFGPAGEGYVRIALVEDEPRIAKAAERVGEFLRKAAAEPVRPSHTPIPRAVDRA</sequence>
<evidence type="ECO:0000313" key="7">
    <source>
        <dbReference type="Proteomes" id="UP000503640"/>
    </source>
</evidence>
<feature type="domain" description="Aminotransferase class I/classII large" evidence="5">
    <location>
        <begin position="37"/>
        <end position="389"/>
    </location>
</feature>
<gene>
    <name evidence="6" type="ORF">AMYX_31890</name>
</gene>
<dbReference type="SUPFAM" id="SSF53383">
    <property type="entry name" value="PLP-dependent transferases"/>
    <property type="match status" value="1"/>
</dbReference>
<name>A0A7I9VQB8_9BACT</name>
<dbReference type="InterPro" id="IPR004838">
    <property type="entry name" value="NHTrfase_class1_PyrdxlP-BS"/>
</dbReference>
<keyword evidence="2 4" id="KW-0032">Aminotransferase</keyword>
<evidence type="ECO:0000256" key="2">
    <source>
        <dbReference type="ARBA" id="ARBA00022576"/>
    </source>
</evidence>
<dbReference type="EMBL" id="BJTG01000007">
    <property type="protein sequence ID" value="GEJ58448.1"/>
    <property type="molecule type" value="Genomic_DNA"/>
</dbReference>
<comment type="cofactor">
    <cofactor evidence="1 4">
        <name>pyridoxal 5'-phosphate</name>
        <dbReference type="ChEBI" id="CHEBI:597326"/>
    </cofactor>
</comment>
<dbReference type="InterPro" id="IPR050881">
    <property type="entry name" value="LL-DAP_aminotransferase"/>
</dbReference>
<proteinExistence type="inferred from homology"/>
<dbReference type="GO" id="GO:0030170">
    <property type="term" value="F:pyridoxal phosphate binding"/>
    <property type="evidence" value="ECO:0007669"/>
    <property type="project" value="InterPro"/>
</dbReference>
<dbReference type="Pfam" id="PF00155">
    <property type="entry name" value="Aminotran_1_2"/>
    <property type="match status" value="1"/>
</dbReference>
<evidence type="ECO:0000256" key="1">
    <source>
        <dbReference type="ARBA" id="ARBA00001933"/>
    </source>
</evidence>
<keyword evidence="7" id="KW-1185">Reference proteome</keyword>
<dbReference type="InterPro" id="IPR015422">
    <property type="entry name" value="PyrdxlP-dep_Trfase_small"/>
</dbReference>
<evidence type="ECO:0000313" key="6">
    <source>
        <dbReference type="EMBL" id="GEJ58448.1"/>
    </source>
</evidence>
<comment type="similarity">
    <text evidence="4">Belongs to the class-I pyridoxal-phosphate-dependent aminotransferase family.</text>
</comment>
<comment type="caution">
    <text evidence="6">The sequence shown here is derived from an EMBL/GenBank/DDBJ whole genome shotgun (WGS) entry which is preliminary data.</text>
</comment>